<feature type="compositionally biased region" description="Basic and acidic residues" evidence="1">
    <location>
        <begin position="190"/>
        <end position="202"/>
    </location>
</feature>
<comment type="caution">
    <text evidence="2">The sequence shown here is derived from an EMBL/GenBank/DDBJ whole genome shotgun (WGS) entry which is preliminary data.</text>
</comment>
<feature type="region of interest" description="Disordered" evidence="1">
    <location>
        <begin position="67"/>
        <end position="92"/>
    </location>
</feature>
<evidence type="ECO:0000313" key="2">
    <source>
        <dbReference type="EMBL" id="OWZ13721.1"/>
    </source>
</evidence>
<feature type="compositionally biased region" description="Pro residues" evidence="1">
    <location>
        <begin position="82"/>
        <end position="92"/>
    </location>
</feature>
<feature type="region of interest" description="Disordered" evidence="1">
    <location>
        <begin position="190"/>
        <end position="238"/>
    </location>
</feature>
<dbReference type="AlphaFoldDB" id="A0A225W7J9"/>
<name>A0A225W7J9_9STRA</name>
<feature type="compositionally biased region" description="Basic and acidic residues" evidence="1">
    <location>
        <begin position="33"/>
        <end position="48"/>
    </location>
</feature>
<accession>A0A225W7J9</accession>
<gene>
    <name evidence="2" type="ORF">PHMEG_00012897</name>
</gene>
<proteinExistence type="predicted"/>
<protein>
    <submittedName>
        <fullName evidence="2">Uncharacterized protein</fullName>
    </submittedName>
</protein>
<evidence type="ECO:0000313" key="3">
    <source>
        <dbReference type="Proteomes" id="UP000198211"/>
    </source>
</evidence>
<dbReference type="Proteomes" id="UP000198211">
    <property type="component" value="Unassembled WGS sequence"/>
</dbReference>
<dbReference type="EMBL" id="NBNE01001508">
    <property type="protein sequence ID" value="OWZ13721.1"/>
    <property type="molecule type" value="Genomic_DNA"/>
</dbReference>
<organism evidence="2 3">
    <name type="scientific">Phytophthora megakarya</name>
    <dbReference type="NCBI Taxonomy" id="4795"/>
    <lineage>
        <taxon>Eukaryota</taxon>
        <taxon>Sar</taxon>
        <taxon>Stramenopiles</taxon>
        <taxon>Oomycota</taxon>
        <taxon>Peronosporomycetes</taxon>
        <taxon>Peronosporales</taxon>
        <taxon>Peronosporaceae</taxon>
        <taxon>Phytophthora</taxon>
    </lineage>
</organism>
<sequence>MDTGPATNIYVAIKRRGAKQSIERGLGCVWCRDSGRREPNEDEGRQMLEDYPTAEDEEHAVDQYRNAEGQARHGGRSRHPEGLPPLKPPPRMPQRNLELRWDWTVAGNATATRTRVLEDGTMIIVPPRSTRQCGEYGQHDRQGVPDYRAGNAAQGWWVEAEAARGRQCAAERLTRLEREMADLRRELDVVQEPPREERDVKTGGRQHRGSIRYVRSDNGVITSEATGVEGRMESQNSR</sequence>
<feature type="region of interest" description="Disordered" evidence="1">
    <location>
        <begin position="33"/>
        <end position="53"/>
    </location>
</feature>
<keyword evidence="3" id="KW-1185">Reference proteome</keyword>
<reference evidence="3" key="1">
    <citation type="submission" date="2017-03" db="EMBL/GenBank/DDBJ databases">
        <title>Phytopthora megakarya and P. palmivora, two closely related causual agents of cacao black pod achieved similar genome size and gene model numbers by different mechanisms.</title>
        <authorList>
            <person name="Ali S."/>
            <person name="Shao J."/>
            <person name="Larry D.J."/>
            <person name="Kronmiller B."/>
            <person name="Shen D."/>
            <person name="Strem M.D."/>
            <person name="Melnick R.L."/>
            <person name="Guiltinan M.J."/>
            <person name="Tyler B.M."/>
            <person name="Meinhardt L.W."/>
            <person name="Bailey B.A."/>
        </authorList>
    </citation>
    <scope>NUCLEOTIDE SEQUENCE [LARGE SCALE GENOMIC DNA]</scope>
    <source>
        <strain evidence="3">zdho120</strain>
    </source>
</reference>
<evidence type="ECO:0000256" key="1">
    <source>
        <dbReference type="SAM" id="MobiDB-lite"/>
    </source>
</evidence>